<proteinExistence type="predicted"/>
<comment type="caution">
    <text evidence="1">The sequence shown here is derived from an EMBL/GenBank/DDBJ whole genome shotgun (WGS) entry which is preliminary data.</text>
</comment>
<dbReference type="AlphaFoldDB" id="A0A2T5M331"/>
<accession>A0A2T5M331</accession>
<dbReference type="VEuPathDB" id="FungiDB:P175DRAFT_0151087"/>
<dbReference type="RefSeq" id="XP_040754330.1">
    <property type="nucleotide sequence ID" value="XM_040892450.1"/>
</dbReference>
<reference evidence="1 2" key="1">
    <citation type="journal article" date="2018" name="Proc. Natl. Acad. Sci. U.S.A.">
        <title>Linking secondary metabolites to gene clusters through genome sequencing of six diverse Aspergillus species.</title>
        <authorList>
            <person name="Kaerboelling I."/>
            <person name="Vesth T.C."/>
            <person name="Frisvad J.C."/>
            <person name="Nybo J.L."/>
            <person name="Theobald S."/>
            <person name="Kuo A."/>
            <person name="Bowyer P."/>
            <person name="Matsuda Y."/>
            <person name="Mondo S."/>
            <person name="Lyhne E.K."/>
            <person name="Kogle M.E."/>
            <person name="Clum A."/>
            <person name="Lipzen A."/>
            <person name="Salamov A."/>
            <person name="Ngan C.Y."/>
            <person name="Daum C."/>
            <person name="Chiniquy J."/>
            <person name="Barry K."/>
            <person name="LaButti K."/>
            <person name="Haridas S."/>
            <person name="Simmons B.A."/>
            <person name="Magnuson J.K."/>
            <person name="Mortensen U.H."/>
            <person name="Larsen T.O."/>
            <person name="Grigoriev I.V."/>
            <person name="Baker S.E."/>
            <person name="Andersen M.R."/>
        </authorList>
    </citation>
    <scope>NUCLEOTIDE SEQUENCE [LARGE SCALE GENOMIC DNA]</scope>
    <source>
        <strain evidence="1 2">IBT 24754</strain>
    </source>
</reference>
<evidence type="ECO:0000313" key="2">
    <source>
        <dbReference type="Proteomes" id="UP000244073"/>
    </source>
</evidence>
<protein>
    <submittedName>
        <fullName evidence="1">Uncharacterized protein</fullName>
    </submittedName>
</protein>
<dbReference type="Proteomes" id="UP000244073">
    <property type="component" value="Unassembled WGS sequence"/>
</dbReference>
<name>A0A2T5M331_9EURO</name>
<gene>
    <name evidence="1" type="ORF">P175DRAFT_0151087</name>
</gene>
<organism evidence="1 2">
    <name type="scientific">Aspergillus ochraceoroseus IBT 24754</name>
    <dbReference type="NCBI Taxonomy" id="1392256"/>
    <lineage>
        <taxon>Eukaryota</taxon>
        <taxon>Fungi</taxon>
        <taxon>Dikarya</taxon>
        <taxon>Ascomycota</taxon>
        <taxon>Pezizomycotina</taxon>
        <taxon>Eurotiomycetes</taxon>
        <taxon>Eurotiomycetidae</taxon>
        <taxon>Eurotiales</taxon>
        <taxon>Aspergillaceae</taxon>
        <taxon>Aspergillus</taxon>
        <taxon>Aspergillus subgen. Nidulantes</taxon>
    </lineage>
</organism>
<dbReference type="GeneID" id="63809332"/>
<sequence>MSSPHSKKPRKKQKTHLQPCWALYGWLLATTTTTAAAYKLQRYYCLAGIALPFLLLL</sequence>
<dbReference type="EMBL" id="MSFN02000002">
    <property type="protein sequence ID" value="PTU22938.1"/>
    <property type="molecule type" value="Genomic_DNA"/>
</dbReference>
<evidence type="ECO:0000313" key="1">
    <source>
        <dbReference type="EMBL" id="PTU22938.1"/>
    </source>
</evidence>